<dbReference type="Pfam" id="PF00072">
    <property type="entry name" value="Response_reg"/>
    <property type="match status" value="1"/>
</dbReference>
<feature type="domain" description="Response regulatory" evidence="1">
    <location>
        <begin position="1"/>
        <end position="71"/>
    </location>
</feature>
<feature type="non-terminal residue" evidence="2">
    <location>
        <position position="1"/>
    </location>
</feature>
<protein>
    <recommendedName>
        <fullName evidence="1">Response regulatory domain-containing protein</fullName>
    </recommendedName>
</protein>
<dbReference type="GO" id="GO:0000160">
    <property type="term" value="P:phosphorelay signal transduction system"/>
    <property type="evidence" value="ECO:0007669"/>
    <property type="project" value="InterPro"/>
</dbReference>
<dbReference type="Gene3D" id="3.40.50.2300">
    <property type="match status" value="1"/>
</dbReference>
<dbReference type="SUPFAM" id="SSF52172">
    <property type="entry name" value="CheY-like"/>
    <property type="match status" value="1"/>
</dbReference>
<gene>
    <name evidence="2" type="ORF">METZ01_LOCUS516528</name>
</gene>
<organism evidence="2">
    <name type="scientific">marine metagenome</name>
    <dbReference type="NCBI Taxonomy" id="408172"/>
    <lineage>
        <taxon>unclassified sequences</taxon>
        <taxon>metagenomes</taxon>
        <taxon>ecological metagenomes</taxon>
    </lineage>
</organism>
<dbReference type="InterPro" id="IPR011006">
    <property type="entry name" value="CheY-like_superfamily"/>
</dbReference>
<dbReference type="PROSITE" id="PS50110">
    <property type="entry name" value="RESPONSE_REGULATORY"/>
    <property type="match status" value="1"/>
</dbReference>
<evidence type="ECO:0000259" key="1">
    <source>
        <dbReference type="PROSITE" id="PS50110"/>
    </source>
</evidence>
<name>A0A383F464_9ZZZZ</name>
<dbReference type="AlphaFoldDB" id="A0A383F464"/>
<accession>A0A383F464</accession>
<sequence length="92" mass="9807">VTADMRMPGIDGATMLAKIKELNPDVSTILLTGHADFEFGGADALQSGKINKILTKPCPPDRFKIAVENGILSYHEKTTGGAIEESPPDNIL</sequence>
<evidence type="ECO:0000313" key="2">
    <source>
        <dbReference type="EMBL" id="SVE63674.1"/>
    </source>
</evidence>
<dbReference type="EMBL" id="UINC01231228">
    <property type="protein sequence ID" value="SVE63674.1"/>
    <property type="molecule type" value="Genomic_DNA"/>
</dbReference>
<dbReference type="InterPro" id="IPR001789">
    <property type="entry name" value="Sig_transdc_resp-reg_receiver"/>
</dbReference>
<proteinExistence type="predicted"/>
<reference evidence="2" key="1">
    <citation type="submission" date="2018-05" db="EMBL/GenBank/DDBJ databases">
        <authorList>
            <person name="Lanie J.A."/>
            <person name="Ng W.-L."/>
            <person name="Kazmierczak K.M."/>
            <person name="Andrzejewski T.M."/>
            <person name="Davidsen T.M."/>
            <person name="Wayne K.J."/>
            <person name="Tettelin H."/>
            <person name="Glass J.I."/>
            <person name="Rusch D."/>
            <person name="Podicherti R."/>
            <person name="Tsui H.-C.T."/>
            <person name="Winkler M.E."/>
        </authorList>
    </citation>
    <scope>NUCLEOTIDE SEQUENCE</scope>
</reference>